<dbReference type="EMBL" id="AZHF01000006">
    <property type="protein sequence ID" value="OAA74766.1"/>
    <property type="molecule type" value="Genomic_DNA"/>
</dbReference>
<dbReference type="OrthoDB" id="163438at2759"/>
<dbReference type="AlphaFoldDB" id="A0A168F7B2"/>
<dbReference type="Pfam" id="PF17100">
    <property type="entry name" value="NACHT_N"/>
    <property type="match status" value="1"/>
</dbReference>
<comment type="caution">
    <text evidence="2">The sequence shown here is derived from an EMBL/GenBank/DDBJ whole genome shotgun (WGS) entry which is preliminary data.</text>
</comment>
<sequence>MPSFRNLIQRRKKVARSSVDGQVASTATASEALLENVAEASITAPVPSVQTPAMVSSEGAESKTITEHLWSRAYQALREREQELMDAYESYLGICAGDDCAGFSNPEAGAELIRKLQEDRNKKHWRFSFGGKDHKMRDQVEKLVKLLLFSDAVIKQAASARPHAVLAWSGVSMFLPARLRGNV</sequence>
<evidence type="ECO:0000313" key="3">
    <source>
        <dbReference type="Proteomes" id="UP000076881"/>
    </source>
</evidence>
<name>A0A168F7B2_CORDF</name>
<evidence type="ECO:0000313" key="2">
    <source>
        <dbReference type="EMBL" id="OAA74766.1"/>
    </source>
</evidence>
<evidence type="ECO:0000259" key="1">
    <source>
        <dbReference type="Pfam" id="PF17100"/>
    </source>
</evidence>
<dbReference type="Proteomes" id="UP000076881">
    <property type="component" value="Unassembled WGS sequence"/>
</dbReference>
<dbReference type="InterPro" id="IPR031359">
    <property type="entry name" value="NACHT_N"/>
</dbReference>
<feature type="domain" description="NWD NACHT-NTPase N-terminal" evidence="1">
    <location>
        <begin position="67"/>
        <end position="176"/>
    </location>
</feature>
<keyword evidence="3" id="KW-1185">Reference proteome</keyword>
<reference evidence="2 3" key="1">
    <citation type="journal article" date="2016" name="Genome Biol. Evol.">
        <title>Divergent and convergent evolution of fungal pathogenicity.</title>
        <authorList>
            <person name="Shang Y."/>
            <person name="Xiao G."/>
            <person name="Zheng P."/>
            <person name="Cen K."/>
            <person name="Zhan S."/>
            <person name="Wang C."/>
        </authorList>
    </citation>
    <scope>NUCLEOTIDE SEQUENCE [LARGE SCALE GENOMIC DNA]</scope>
    <source>
        <strain evidence="2 3">RCEF 1005</strain>
    </source>
</reference>
<gene>
    <name evidence="2" type="ORF">LEL_08347</name>
</gene>
<accession>A0A168F7B2</accession>
<protein>
    <recommendedName>
        <fullName evidence="1">NWD NACHT-NTPase N-terminal domain-containing protein</fullName>
    </recommendedName>
</protein>
<dbReference type="STRING" id="1081108.A0A168F7B2"/>
<proteinExistence type="predicted"/>
<organism evidence="2 3">
    <name type="scientific">Akanthomyces lecanii RCEF 1005</name>
    <dbReference type="NCBI Taxonomy" id="1081108"/>
    <lineage>
        <taxon>Eukaryota</taxon>
        <taxon>Fungi</taxon>
        <taxon>Dikarya</taxon>
        <taxon>Ascomycota</taxon>
        <taxon>Pezizomycotina</taxon>
        <taxon>Sordariomycetes</taxon>
        <taxon>Hypocreomycetidae</taxon>
        <taxon>Hypocreales</taxon>
        <taxon>Cordycipitaceae</taxon>
        <taxon>Akanthomyces</taxon>
        <taxon>Cordyceps confragosa</taxon>
    </lineage>
</organism>